<dbReference type="Proteomes" id="UP000199455">
    <property type="component" value="Unassembled WGS sequence"/>
</dbReference>
<name>A0A1G6V5G3_9SPHI</name>
<dbReference type="EMBL" id="FMZH01000006">
    <property type="protein sequence ID" value="SDD48822.1"/>
    <property type="molecule type" value="Genomic_DNA"/>
</dbReference>
<dbReference type="STRING" id="390242.SAMN04488024_1061"/>
<evidence type="ECO:0008006" key="3">
    <source>
        <dbReference type="Google" id="ProtNLM"/>
    </source>
</evidence>
<evidence type="ECO:0000313" key="2">
    <source>
        <dbReference type="Proteomes" id="UP000199455"/>
    </source>
</evidence>
<keyword evidence="2" id="KW-1185">Reference proteome</keyword>
<evidence type="ECO:0000313" key="1">
    <source>
        <dbReference type="EMBL" id="SDD48822.1"/>
    </source>
</evidence>
<dbReference type="Gene3D" id="3.90.1570.30">
    <property type="match status" value="1"/>
</dbReference>
<gene>
    <name evidence="1" type="ORF">SAMN04488024_1061</name>
</gene>
<dbReference type="AlphaFoldDB" id="A0A1G6V5G3"/>
<accession>A0A1G6V5G3</accession>
<protein>
    <recommendedName>
        <fullName evidence="3">Type I restriction enzyme, R subunit</fullName>
    </recommendedName>
</protein>
<reference evidence="2" key="1">
    <citation type="submission" date="2016-10" db="EMBL/GenBank/DDBJ databases">
        <authorList>
            <person name="Varghese N."/>
            <person name="Submissions S."/>
        </authorList>
    </citation>
    <scope>NUCLEOTIDE SEQUENCE [LARGE SCALE GENOMIC DNA]</scope>
    <source>
        <strain evidence="2">DSM 18609</strain>
    </source>
</reference>
<proteinExistence type="predicted"/>
<sequence>MSKKLLSERDICTKFISPAIERAGWNRQTQYLEEVSFTDGKIYVKGRLTTRWVFQRKWPRVSLLKCHPVSLHGGRLFRSKLAALIT</sequence>
<organism evidence="1 2">
    <name type="scientific">Pedobacter soli</name>
    <dbReference type="NCBI Taxonomy" id="390242"/>
    <lineage>
        <taxon>Bacteria</taxon>
        <taxon>Pseudomonadati</taxon>
        <taxon>Bacteroidota</taxon>
        <taxon>Sphingobacteriia</taxon>
        <taxon>Sphingobacteriales</taxon>
        <taxon>Sphingobacteriaceae</taxon>
        <taxon>Pedobacter</taxon>
    </lineage>
</organism>